<dbReference type="PROSITE" id="PS00041">
    <property type="entry name" value="HTH_ARAC_FAMILY_1"/>
    <property type="match status" value="1"/>
</dbReference>
<dbReference type="Pfam" id="PF12833">
    <property type="entry name" value="HTH_18"/>
    <property type="match status" value="1"/>
</dbReference>
<organism evidence="5 6">
    <name type="scientific">Candidatus Eisenbergiella pullistercoris</name>
    <dbReference type="NCBI Taxonomy" id="2838555"/>
    <lineage>
        <taxon>Bacteria</taxon>
        <taxon>Bacillati</taxon>
        <taxon>Bacillota</taxon>
        <taxon>Clostridia</taxon>
        <taxon>Lachnospirales</taxon>
        <taxon>Lachnospiraceae</taxon>
        <taxon>Eisenbergiella</taxon>
    </lineage>
</organism>
<evidence type="ECO:0000256" key="2">
    <source>
        <dbReference type="ARBA" id="ARBA00023125"/>
    </source>
</evidence>
<reference evidence="5" key="1">
    <citation type="journal article" date="2021" name="PeerJ">
        <title>Extensive microbial diversity within the chicken gut microbiome revealed by metagenomics and culture.</title>
        <authorList>
            <person name="Gilroy R."/>
            <person name="Ravi A."/>
            <person name="Getino M."/>
            <person name="Pursley I."/>
            <person name="Horton D.L."/>
            <person name="Alikhan N.F."/>
            <person name="Baker D."/>
            <person name="Gharbi K."/>
            <person name="Hall N."/>
            <person name="Watson M."/>
            <person name="Adriaenssens E.M."/>
            <person name="Foster-Nyarko E."/>
            <person name="Jarju S."/>
            <person name="Secka A."/>
            <person name="Antonio M."/>
            <person name="Oren A."/>
            <person name="Chaudhuri R.R."/>
            <person name="La Ragione R."/>
            <person name="Hildebrand F."/>
            <person name="Pallen M.J."/>
        </authorList>
    </citation>
    <scope>NUCLEOTIDE SEQUENCE</scope>
    <source>
        <strain evidence="5">ChiSxjej3B15-24422</strain>
    </source>
</reference>
<dbReference type="AlphaFoldDB" id="A0A9D1YPM7"/>
<dbReference type="InterPro" id="IPR009057">
    <property type="entry name" value="Homeodomain-like_sf"/>
</dbReference>
<dbReference type="InterPro" id="IPR018062">
    <property type="entry name" value="HTH_AraC-typ_CS"/>
</dbReference>
<dbReference type="SUPFAM" id="SSF51215">
    <property type="entry name" value="Regulatory protein AraC"/>
    <property type="match status" value="1"/>
</dbReference>
<evidence type="ECO:0000313" key="5">
    <source>
        <dbReference type="EMBL" id="HIY59931.1"/>
    </source>
</evidence>
<keyword evidence="2" id="KW-0238">DNA-binding</keyword>
<proteinExistence type="predicted"/>
<accession>A0A9D1YPM7</accession>
<feature type="non-terminal residue" evidence="5">
    <location>
        <position position="1"/>
    </location>
</feature>
<dbReference type="SUPFAM" id="SSF46689">
    <property type="entry name" value="Homeodomain-like"/>
    <property type="match status" value="2"/>
</dbReference>
<dbReference type="InterPro" id="IPR037923">
    <property type="entry name" value="HTH-like"/>
</dbReference>
<gene>
    <name evidence="5" type="ORF">H9831_04515</name>
</gene>
<name>A0A9D1YPM7_9FIRM</name>
<dbReference type="EMBL" id="DXDD01000058">
    <property type="protein sequence ID" value="HIY59931.1"/>
    <property type="molecule type" value="Genomic_DNA"/>
</dbReference>
<keyword evidence="1" id="KW-0805">Transcription regulation</keyword>
<dbReference type="Gene3D" id="1.10.10.60">
    <property type="entry name" value="Homeodomain-like"/>
    <property type="match status" value="2"/>
</dbReference>
<evidence type="ECO:0000256" key="3">
    <source>
        <dbReference type="ARBA" id="ARBA00023163"/>
    </source>
</evidence>
<dbReference type="Proteomes" id="UP000824007">
    <property type="component" value="Unassembled WGS sequence"/>
</dbReference>
<protein>
    <submittedName>
        <fullName evidence="5">AraC family transcriptional regulator</fullName>
    </submittedName>
</protein>
<comment type="caution">
    <text evidence="5">The sequence shown here is derived from an EMBL/GenBank/DDBJ whole genome shotgun (WGS) entry which is preliminary data.</text>
</comment>
<dbReference type="PROSITE" id="PS01124">
    <property type="entry name" value="HTH_ARAC_FAMILY_2"/>
    <property type="match status" value="1"/>
</dbReference>
<dbReference type="GO" id="GO:0043565">
    <property type="term" value="F:sequence-specific DNA binding"/>
    <property type="evidence" value="ECO:0007669"/>
    <property type="project" value="InterPro"/>
</dbReference>
<evidence type="ECO:0000313" key="6">
    <source>
        <dbReference type="Proteomes" id="UP000824007"/>
    </source>
</evidence>
<keyword evidence="3" id="KW-0804">Transcription</keyword>
<dbReference type="PANTHER" id="PTHR43280:SF2">
    <property type="entry name" value="HTH-TYPE TRANSCRIPTIONAL REGULATOR EXSA"/>
    <property type="match status" value="1"/>
</dbReference>
<dbReference type="SMART" id="SM00342">
    <property type="entry name" value="HTH_ARAC"/>
    <property type="match status" value="1"/>
</dbReference>
<evidence type="ECO:0000259" key="4">
    <source>
        <dbReference type="PROSITE" id="PS01124"/>
    </source>
</evidence>
<dbReference type="GO" id="GO:0003700">
    <property type="term" value="F:DNA-binding transcription factor activity"/>
    <property type="evidence" value="ECO:0007669"/>
    <property type="project" value="InterPro"/>
</dbReference>
<feature type="domain" description="HTH araC/xylS-type" evidence="4">
    <location>
        <begin position="108"/>
        <end position="206"/>
    </location>
</feature>
<evidence type="ECO:0000256" key="1">
    <source>
        <dbReference type="ARBA" id="ARBA00023015"/>
    </source>
</evidence>
<dbReference type="PANTHER" id="PTHR43280">
    <property type="entry name" value="ARAC-FAMILY TRANSCRIPTIONAL REGULATOR"/>
    <property type="match status" value="1"/>
</dbReference>
<dbReference type="InterPro" id="IPR018060">
    <property type="entry name" value="HTH_AraC"/>
</dbReference>
<reference evidence="5" key="2">
    <citation type="submission" date="2021-04" db="EMBL/GenBank/DDBJ databases">
        <authorList>
            <person name="Gilroy R."/>
        </authorList>
    </citation>
    <scope>NUCLEOTIDE SEQUENCE</scope>
    <source>
        <strain evidence="5">ChiSxjej3B15-24422</strain>
    </source>
</reference>
<sequence>DDFIIINANVSHTEKSDGQSPLEYIILDVEGMNFSFEGNKEHIIFSCRKEHGDFLFFMDALLKEMEEKREDYELVCQNLLEVMIVRLLRRASFSFEYESSVKSSRECIRLKQYIEANYNQDITLDTLAQLSHLNKYYLAHAFTRYFGCSPINYLCEVRIKASRELLASTDYSITEIAQLSGFSSQSYFAQCFQKYCKMTASAYRKSCRASEAECP</sequence>